<dbReference type="AlphaFoldDB" id="A0A2U1MJW9"/>
<dbReference type="STRING" id="35608.A0A2U1MJW9"/>
<protein>
    <submittedName>
        <fullName evidence="1">NIN-like protein</fullName>
    </submittedName>
</protein>
<sequence length="216" mass="23981">MVELNTIDPHMIKERITSALKDLRFRGKGVLVQFWSPVAVRNRWLLTTWDQPFGVGGADEGLYSFRLKSELHAIVVDVEDTEELRPPGRVYSQKLPEWSLDVDAEGNKYGYIDLPIFESSGDSCVGILEIITSSNYVDYAFEVQEISKALKKKNTNVPSGNGDDVPSVRSVQQSDVSDHVPEQVKPVSLENVEAVNTVELDMVDGVTDVGGNKKRG</sequence>
<keyword evidence="2" id="KW-1185">Reference proteome</keyword>
<proteinExistence type="predicted"/>
<dbReference type="GO" id="GO:0003700">
    <property type="term" value="F:DNA-binding transcription factor activity"/>
    <property type="evidence" value="ECO:0007669"/>
    <property type="project" value="InterPro"/>
</dbReference>
<evidence type="ECO:0000313" key="2">
    <source>
        <dbReference type="Proteomes" id="UP000245207"/>
    </source>
</evidence>
<accession>A0A2U1MJW9</accession>
<dbReference type="PANTHER" id="PTHR32002">
    <property type="entry name" value="PROTEIN NLP8"/>
    <property type="match status" value="1"/>
</dbReference>
<evidence type="ECO:0000313" key="1">
    <source>
        <dbReference type="EMBL" id="PWA61538.1"/>
    </source>
</evidence>
<dbReference type="InterPro" id="IPR045012">
    <property type="entry name" value="NLP"/>
</dbReference>
<organism evidence="1 2">
    <name type="scientific">Artemisia annua</name>
    <name type="common">Sweet wormwood</name>
    <dbReference type="NCBI Taxonomy" id="35608"/>
    <lineage>
        <taxon>Eukaryota</taxon>
        <taxon>Viridiplantae</taxon>
        <taxon>Streptophyta</taxon>
        <taxon>Embryophyta</taxon>
        <taxon>Tracheophyta</taxon>
        <taxon>Spermatophyta</taxon>
        <taxon>Magnoliopsida</taxon>
        <taxon>eudicotyledons</taxon>
        <taxon>Gunneridae</taxon>
        <taxon>Pentapetalae</taxon>
        <taxon>asterids</taxon>
        <taxon>campanulids</taxon>
        <taxon>Asterales</taxon>
        <taxon>Asteraceae</taxon>
        <taxon>Asteroideae</taxon>
        <taxon>Anthemideae</taxon>
        <taxon>Artemisiinae</taxon>
        <taxon>Artemisia</taxon>
    </lineage>
</organism>
<dbReference type="PANTHER" id="PTHR32002:SF35">
    <property type="entry name" value="PROTEIN NLP6"/>
    <property type="match status" value="1"/>
</dbReference>
<dbReference type="OrthoDB" id="6270329at2759"/>
<reference evidence="1 2" key="1">
    <citation type="journal article" date="2018" name="Mol. Plant">
        <title>The genome of Artemisia annua provides insight into the evolution of Asteraceae family and artemisinin biosynthesis.</title>
        <authorList>
            <person name="Shen Q."/>
            <person name="Zhang L."/>
            <person name="Liao Z."/>
            <person name="Wang S."/>
            <person name="Yan T."/>
            <person name="Shi P."/>
            <person name="Liu M."/>
            <person name="Fu X."/>
            <person name="Pan Q."/>
            <person name="Wang Y."/>
            <person name="Lv Z."/>
            <person name="Lu X."/>
            <person name="Zhang F."/>
            <person name="Jiang W."/>
            <person name="Ma Y."/>
            <person name="Chen M."/>
            <person name="Hao X."/>
            <person name="Li L."/>
            <person name="Tang Y."/>
            <person name="Lv G."/>
            <person name="Zhou Y."/>
            <person name="Sun X."/>
            <person name="Brodelius P.E."/>
            <person name="Rose J.K.C."/>
            <person name="Tang K."/>
        </authorList>
    </citation>
    <scope>NUCLEOTIDE SEQUENCE [LARGE SCALE GENOMIC DNA]</scope>
    <source>
        <strain evidence="2">cv. Huhao1</strain>
        <tissue evidence="1">Leaf</tissue>
    </source>
</reference>
<dbReference type="EMBL" id="PKPP01005079">
    <property type="protein sequence ID" value="PWA61538.1"/>
    <property type="molecule type" value="Genomic_DNA"/>
</dbReference>
<name>A0A2U1MJW9_ARTAN</name>
<gene>
    <name evidence="1" type="ORF">CTI12_AA367820</name>
</gene>
<comment type="caution">
    <text evidence="1">The sequence shown here is derived from an EMBL/GenBank/DDBJ whole genome shotgun (WGS) entry which is preliminary data.</text>
</comment>
<dbReference type="Proteomes" id="UP000245207">
    <property type="component" value="Unassembled WGS sequence"/>
</dbReference>